<comment type="caution">
    <text evidence="11">The sequence shown here is derived from an EMBL/GenBank/DDBJ whole genome shotgun (WGS) entry which is preliminary data.</text>
</comment>
<dbReference type="PANTHER" id="PTHR37424">
    <property type="entry name" value="BACTERIOFERRITIN-ASSOCIATED FERREDOXIN"/>
    <property type="match status" value="1"/>
</dbReference>
<dbReference type="InterPro" id="IPR041854">
    <property type="entry name" value="BFD-like_2Fe2S-bd_dom_sf"/>
</dbReference>
<dbReference type="InterPro" id="IPR007419">
    <property type="entry name" value="BFD-like_2Fe2S-bd_dom"/>
</dbReference>
<dbReference type="Gene3D" id="1.10.10.1100">
    <property type="entry name" value="BFD-like [2Fe-2S]-binding domain"/>
    <property type="match status" value="1"/>
</dbReference>
<proteinExistence type="inferred from homology"/>
<keyword evidence="2" id="KW-0001">2Fe-2S</keyword>
<dbReference type="GO" id="GO:0046872">
    <property type="term" value="F:metal ion binding"/>
    <property type="evidence" value="ECO:0007669"/>
    <property type="project" value="UniProtKB-KW"/>
</dbReference>
<evidence type="ECO:0000259" key="10">
    <source>
        <dbReference type="Pfam" id="PF04324"/>
    </source>
</evidence>
<comment type="similarity">
    <text evidence="9">Belongs to the Bfd family.</text>
</comment>
<dbReference type="Proteomes" id="UP001150830">
    <property type="component" value="Unassembled WGS sequence"/>
</dbReference>
<dbReference type="InterPro" id="IPR052371">
    <property type="entry name" value="BFD-associated_ferredoxin"/>
</dbReference>
<gene>
    <name evidence="11" type="ORF">OUO13_17695</name>
</gene>
<keyword evidence="5" id="KW-0408">Iron</keyword>
<evidence type="ECO:0000256" key="6">
    <source>
        <dbReference type="ARBA" id="ARBA00023014"/>
    </source>
</evidence>
<evidence type="ECO:0000256" key="1">
    <source>
        <dbReference type="ARBA" id="ARBA00022448"/>
    </source>
</evidence>
<protein>
    <recommendedName>
        <fullName evidence="8">Bacterioferritin-associated ferredoxin</fullName>
    </recommendedName>
</protein>
<feature type="domain" description="BFD-like [2Fe-2S]-binding" evidence="10">
    <location>
        <begin position="2"/>
        <end position="49"/>
    </location>
</feature>
<evidence type="ECO:0000256" key="5">
    <source>
        <dbReference type="ARBA" id="ARBA00023004"/>
    </source>
</evidence>
<evidence type="ECO:0000256" key="3">
    <source>
        <dbReference type="ARBA" id="ARBA00022723"/>
    </source>
</evidence>
<comment type="cofactor">
    <cofactor evidence="7">
        <name>[2Fe-2S] cluster</name>
        <dbReference type="ChEBI" id="CHEBI:190135"/>
    </cofactor>
</comment>
<evidence type="ECO:0000256" key="7">
    <source>
        <dbReference type="ARBA" id="ARBA00034078"/>
    </source>
</evidence>
<evidence type="ECO:0000313" key="11">
    <source>
        <dbReference type="EMBL" id="MCY0967015.1"/>
    </source>
</evidence>
<dbReference type="Pfam" id="PF04324">
    <property type="entry name" value="Fer2_BFD"/>
    <property type="match status" value="1"/>
</dbReference>
<evidence type="ECO:0000256" key="4">
    <source>
        <dbReference type="ARBA" id="ARBA00022982"/>
    </source>
</evidence>
<evidence type="ECO:0000256" key="2">
    <source>
        <dbReference type="ARBA" id="ARBA00022714"/>
    </source>
</evidence>
<organism evidence="11 12">
    <name type="scientific">Parathalassolituus penaei</name>
    <dbReference type="NCBI Taxonomy" id="2997323"/>
    <lineage>
        <taxon>Bacteria</taxon>
        <taxon>Pseudomonadati</taxon>
        <taxon>Pseudomonadota</taxon>
        <taxon>Gammaproteobacteria</taxon>
        <taxon>Oceanospirillales</taxon>
        <taxon>Oceanospirillaceae</taxon>
        <taxon>Parathalassolituus</taxon>
    </lineage>
</organism>
<accession>A0A9X3EHV0</accession>
<keyword evidence="4" id="KW-0249">Electron transport</keyword>
<keyword evidence="12" id="KW-1185">Reference proteome</keyword>
<dbReference type="GO" id="GO:0051537">
    <property type="term" value="F:2 iron, 2 sulfur cluster binding"/>
    <property type="evidence" value="ECO:0007669"/>
    <property type="project" value="UniProtKB-KW"/>
</dbReference>
<keyword evidence="6" id="KW-0411">Iron-sulfur</keyword>
<dbReference type="EMBL" id="JAPNOA010000058">
    <property type="protein sequence ID" value="MCY0967015.1"/>
    <property type="molecule type" value="Genomic_DNA"/>
</dbReference>
<name>A0A9X3EHV0_9GAMM</name>
<keyword evidence="3" id="KW-0479">Metal-binding</keyword>
<dbReference type="PANTHER" id="PTHR37424:SF1">
    <property type="entry name" value="BACTERIOFERRITIN-ASSOCIATED FERREDOXIN"/>
    <property type="match status" value="1"/>
</dbReference>
<keyword evidence="1" id="KW-0813">Transport</keyword>
<dbReference type="AlphaFoldDB" id="A0A9X3EHV0"/>
<dbReference type="RefSeq" id="WP_283175221.1">
    <property type="nucleotide sequence ID" value="NZ_JAPNOA010000058.1"/>
</dbReference>
<reference evidence="11" key="1">
    <citation type="submission" date="2022-11" db="EMBL/GenBank/DDBJ databases">
        <title>Parathalassolutuus dongxingensis gen. nov., sp. nov., a novel member of family Oceanospirillaceae isolated from a coastal shrimp pond in Guangxi, China.</title>
        <authorList>
            <person name="Chen H."/>
        </authorList>
    </citation>
    <scope>NUCLEOTIDE SEQUENCE</scope>
    <source>
        <strain evidence="11">G-43</strain>
    </source>
</reference>
<evidence type="ECO:0000313" key="12">
    <source>
        <dbReference type="Proteomes" id="UP001150830"/>
    </source>
</evidence>
<evidence type="ECO:0000256" key="8">
    <source>
        <dbReference type="ARBA" id="ARBA00039386"/>
    </source>
</evidence>
<sequence length="64" mass="6921">MYICLCKAVTHQQVTQAVEQGQSYAEIRKSLGVATDCGCCGQAAKKTIQDHLARMPVCEFAEAS</sequence>
<evidence type="ECO:0000256" key="9">
    <source>
        <dbReference type="ARBA" id="ARBA00046332"/>
    </source>
</evidence>